<dbReference type="PANTHER" id="PTHR24340:SF70">
    <property type="entry name" value="NK7.1, ISOFORM A"/>
    <property type="match status" value="1"/>
</dbReference>
<comment type="subcellular location">
    <subcellularLocation>
        <location evidence="1 5 6">Nucleus</location>
    </subcellularLocation>
</comment>
<dbReference type="SUPFAM" id="SSF46689">
    <property type="entry name" value="Homeodomain-like"/>
    <property type="match status" value="1"/>
</dbReference>
<evidence type="ECO:0000313" key="10">
    <source>
        <dbReference type="RefSeq" id="XP_003748200.1"/>
    </source>
</evidence>
<gene>
    <name evidence="10" type="primary">LOC100906611</name>
</gene>
<dbReference type="PANTHER" id="PTHR24340">
    <property type="entry name" value="HOMEOBOX PROTEIN NKX"/>
    <property type="match status" value="1"/>
</dbReference>
<proteinExistence type="predicted"/>
<keyword evidence="2 5" id="KW-0238">DNA-binding</keyword>
<dbReference type="SMART" id="SM00389">
    <property type="entry name" value="HOX"/>
    <property type="match status" value="1"/>
</dbReference>
<keyword evidence="9" id="KW-1185">Reference proteome</keyword>
<dbReference type="GO" id="GO:0030154">
    <property type="term" value="P:cell differentiation"/>
    <property type="evidence" value="ECO:0007669"/>
    <property type="project" value="TreeGrafter"/>
</dbReference>
<dbReference type="InterPro" id="IPR020479">
    <property type="entry name" value="HD_metazoa"/>
</dbReference>
<evidence type="ECO:0000256" key="2">
    <source>
        <dbReference type="ARBA" id="ARBA00023125"/>
    </source>
</evidence>
<keyword evidence="4 5" id="KW-0539">Nucleus</keyword>
<protein>
    <submittedName>
        <fullName evidence="10">Homeobox protein Hmx-like</fullName>
    </submittedName>
</protein>
<organism evidence="9 10">
    <name type="scientific">Galendromus occidentalis</name>
    <name type="common">western predatory mite</name>
    <dbReference type="NCBI Taxonomy" id="34638"/>
    <lineage>
        <taxon>Eukaryota</taxon>
        <taxon>Metazoa</taxon>
        <taxon>Ecdysozoa</taxon>
        <taxon>Arthropoda</taxon>
        <taxon>Chelicerata</taxon>
        <taxon>Arachnida</taxon>
        <taxon>Acari</taxon>
        <taxon>Parasitiformes</taxon>
        <taxon>Mesostigmata</taxon>
        <taxon>Gamasina</taxon>
        <taxon>Phytoseioidea</taxon>
        <taxon>Phytoseiidae</taxon>
        <taxon>Typhlodrominae</taxon>
        <taxon>Galendromus</taxon>
    </lineage>
</organism>
<reference evidence="10" key="1">
    <citation type="submission" date="2025-08" db="UniProtKB">
        <authorList>
            <consortium name="RefSeq"/>
        </authorList>
    </citation>
    <scope>IDENTIFICATION</scope>
</reference>
<dbReference type="PRINTS" id="PR00024">
    <property type="entry name" value="HOMEOBOX"/>
</dbReference>
<dbReference type="GO" id="GO:0000981">
    <property type="term" value="F:DNA-binding transcription factor activity, RNA polymerase II-specific"/>
    <property type="evidence" value="ECO:0007669"/>
    <property type="project" value="InterPro"/>
</dbReference>
<dbReference type="Gene3D" id="1.10.10.60">
    <property type="entry name" value="Homeodomain-like"/>
    <property type="match status" value="1"/>
</dbReference>
<dbReference type="Proteomes" id="UP000694867">
    <property type="component" value="Unplaced"/>
</dbReference>
<dbReference type="KEGG" id="goe:100906611"/>
<feature type="region of interest" description="Disordered" evidence="7">
    <location>
        <begin position="254"/>
        <end position="281"/>
    </location>
</feature>
<evidence type="ECO:0000256" key="4">
    <source>
        <dbReference type="ARBA" id="ARBA00023242"/>
    </source>
</evidence>
<evidence type="ECO:0000259" key="8">
    <source>
        <dbReference type="PROSITE" id="PS50071"/>
    </source>
</evidence>
<accession>A0AAJ6W0J4</accession>
<dbReference type="InterPro" id="IPR050394">
    <property type="entry name" value="Homeobox_NK-like"/>
</dbReference>
<dbReference type="InterPro" id="IPR009057">
    <property type="entry name" value="Homeodomain-like_sf"/>
</dbReference>
<dbReference type="CDD" id="cd00086">
    <property type="entry name" value="homeodomain"/>
    <property type="match status" value="1"/>
</dbReference>
<dbReference type="RefSeq" id="XP_003748200.1">
    <property type="nucleotide sequence ID" value="XM_003748152.1"/>
</dbReference>
<feature type="compositionally biased region" description="Acidic residues" evidence="7">
    <location>
        <begin position="268"/>
        <end position="281"/>
    </location>
</feature>
<dbReference type="AlphaFoldDB" id="A0AAJ6W0J4"/>
<dbReference type="GeneID" id="100906611"/>
<evidence type="ECO:0000256" key="7">
    <source>
        <dbReference type="SAM" id="MobiDB-lite"/>
    </source>
</evidence>
<name>A0AAJ6W0J4_9ACAR</name>
<dbReference type="PROSITE" id="PS50071">
    <property type="entry name" value="HOMEOBOX_2"/>
    <property type="match status" value="1"/>
</dbReference>
<dbReference type="GO" id="GO:0005634">
    <property type="term" value="C:nucleus"/>
    <property type="evidence" value="ECO:0007669"/>
    <property type="project" value="UniProtKB-SubCell"/>
</dbReference>
<evidence type="ECO:0000313" key="9">
    <source>
        <dbReference type="Proteomes" id="UP000694867"/>
    </source>
</evidence>
<dbReference type="PROSITE" id="PS00027">
    <property type="entry name" value="HOMEOBOX_1"/>
    <property type="match status" value="1"/>
</dbReference>
<keyword evidence="3 5" id="KW-0371">Homeobox</keyword>
<evidence type="ECO:0000256" key="1">
    <source>
        <dbReference type="ARBA" id="ARBA00004123"/>
    </source>
</evidence>
<dbReference type="InterPro" id="IPR017970">
    <property type="entry name" value="Homeobox_CS"/>
</dbReference>
<feature type="region of interest" description="Disordered" evidence="7">
    <location>
        <begin position="1"/>
        <end position="49"/>
    </location>
</feature>
<evidence type="ECO:0000256" key="6">
    <source>
        <dbReference type="RuleBase" id="RU000682"/>
    </source>
</evidence>
<evidence type="ECO:0000256" key="5">
    <source>
        <dbReference type="PROSITE-ProRule" id="PRU00108"/>
    </source>
</evidence>
<dbReference type="Pfam" id="PF00046">
    <property type="entry name" value="Homeodomain"/>
    <property type="match status" value="1"/>
</dbReference>
<feature type="domain" description="Homeobox" evidence="8">
    <location>
        <begin position="40"/>
        <end position="100"/>
    </location>
</feature>
<evidence type="ECO:0000256" key="3">
    <source>
        <dbReference type="ARBA" id="ARBA00023155"/>
    </source>
</evidence>
<feature type="DNA-binding region" description="Homeobox" evidence="5">
    <location>
        <begin position="42"/>
        <end position="101"/>
    </location>
</feature>
<dbReference type="GO" id="GO:0000978">
    <property type="term" value="F:RNA polymerase II cis-regulatory region sequence-specific DNA binding"/>
    <property type="evidence" value="ECO:0007669"/>
    <property type="project" value="TreeGrafter"/>
</dbReference>
<sequence>MSPLALTTSPAVDSDCSSSDQTNGPNSQNQSPSEKAAQQQRKKKARTTFTGRQIFELEKQFELKKYLSSSERAEMAKLLNVTETQVKIWFQNRRTKWKKQDGISNAEAAELKMGEKAKSKLQAQAAKQAAAAAAQKASALSALSAQVSAQLSAGTVPPPAHHHQLQHLHQLAALSSAAAAAASSAELSAFSSPADLAGRAPPPPPPELRLRQIELSSLASFHGHLLEPSRSPCRSPLTSAENISKCLQVSDRLTSPSTLHLRTHDHSDDDDDDEEIDPCGS</sequence>
<dbReference type="InterPro" id="IPR001356">
    <property type="entry name" value="HD"/>
</dbReference>
<feature type="compositionally biased region" description="Polar residues" evidence="7">
    <location>
        <begin position="1"/>
        <end position="33"/>
    </location>
</feature>